<name>A0A850EJK9_9BACL</name>
<dbReference type="Gene3D" id="1.20.5.490">
    <property type="entry name" value="Single helix bin"/>
    <property type="match status" value="1"/>
</dbReference>
<dbReference type="AlphaFoldDB" id="A0A850EJK9"/>
<dbReference type="Proteomes" id="UP000564806">
    <property type="component" value="Unassembled WGS sequence"/>
</dbReference>
<dbReference type="SUPFAM" id="SSF58026">
    <property type="entry name" value="Delta-sleep-inducing peptide immunoreactive peptide"/>
    <property type="match status" value="1"/>
</dbReference>
<reference evidence="3" key="1">
    <citation type="submission" date="2020-06" db="EMBL/GenBank/DDBJ databases">
        <title>Paenibacillus sp. nov., isolated from soil.</title>
        <authorList>
            <person name="Seo Y.L."/>
        </authorList>
    </citation>
    <scope>NUCLEOTIDE SEQUENCE [LARGE SCALE GENOMIC DNA]</scope>
    <source>
        <strain evidence="3">JW14</strain>
    </source>
</reference>
<evidence type="ECO:0000256" key="1">
    <source>
        <dbReference type="SAM" id="Coils"/>
    </source>
</evidence>
<comment type="caution">
    <text evidence="3">The sequence shown here is derived from an EMBL/GenBank/DDBJ whole genome shotgun (WGS) entry which is preliminary data.</text>
</comment>
<protein>
    <submittedName>
        <fullName evidence="3">BZIP transcription factor</fullName>
    </submittedName>
</protein>
<keyword evidence="4" id="KW-1185">Reference proteome</keyword>
<evidence type="ECO:0000313" key="3">
    <source>
        <dbReference type="EMBL" id="NUU61553.1"/>
    </source>
</evidence>
<dbReference type="EMBL" id="JABWCS010000209">
    <property type="protein sequence ID" value="NUU61553.1"/>
    <property type="molecule type" value="Genomic_DNA"/>
</dbReference>
<evidence type="ECO:0000256" key="2">
    <source>
        <dbReference type="SAM" id="MobiDB-lite"/>
    </source>
</evidence>
<keyword evidence="1" id="KW-0175">Coiled coil</keyword>
<organism evidence="3 4">
    <name type="scientific">Paenibacillus agri</name>
    <dbReference type="NCBI Taxonomy" id="2744309"/>
    <lineage>
        <taxon>Bacteria</taxon>
        <taxon>Bacillati</taxon>
        <taxon>Bacillota</taxon>
        <taxon>Bacilli</taxon>
        <taxon>Bacillales</taxon>
        <taxon>Paenibacillaceae</taxon>
        <taxon>Paenibacillus</taxon>
    </lineage>
</organism>
<evidence type="ECO:0000313" key="4">
    <source>
        <dbReference type="Proteomes" id="UP000564806"/>
    </source>
</evidence>
<accession>A0A850EJK9</accession>
<feature type="coiled-coil region" evidence="1">
    <location>
        <begin position="18"/>
        <end position="55"/>
    </location>
</feature>
<feature type="region of interest" description="Disordered" evidence="2">
    <location>
        <begin position="58"/>
        <end position="78"/>
    </location>
</feature>
<proteinExistence type="predicted"/>
<sequence length="224" mass="24517">MSTIVLAVSLTGCSGNNTNAAGEEAEQLKTQIAKLQEENKQLTEENNKLKEAAIVVANTSEEEPEKAQSDNANPAGEETKAIVKGQPLVLDGVAEYTVTKTSFTKKIVPSKPGTFYTYYEAKEPDTTYLAITLKVKNLGGSGKGADTFADITVKYDNQYEYRTSSTIENKGGEDFTYTNITSVEPLKYGTLVFFATVPTEVQTSDKPLYADINIEGQSYRYTIR</sequence>
<gene>
    <name evidence="3" type="ORF">HPT30_14515</name>
</gene>